<protein>
    <submittedName>
        <fullName evidence="2">ISSpo6</fullName>
    </submittedName>
    <submittedName>
        <fullName evidence="3">Transposase</fullName>
    </submittedName>
</protein>
<dbReference type="KEGG" id="dsh:Dshi_3399"/>
<dbReference type="STRING" id="398580.Dshi_2247"/>
<dbReference type="KEGG" id="dsh:Dshi_3761"/>
<dbReference type="Proteomes" id="UP000006833">
    <property type="component" value="Plasmid pDSHI03"/>
</dbReference>
<dbReference type="eggNOG" id="COG3415">
    <property type="taxonomic scope" value="Bacteria"/>
</dbReference>
<dbReference type="HOGENOM" id="CLU_056788_2_0_5"/>
<evidence type="ECO:0000313" key="3">
    <source>
        <dbReference type="EMBL" id="ABV95491.1"/>
    </source>
</evidence>
<keyword evidence="3" id="KW-0614">Plasmid</keyword>
<name>A8LNN8_DINSH</name>
<dbReference type="Proteomes" id="UP000006833">
    <property type="component" value="Plasmid pDSHI01"/>
</dbReference>
<reference evidence="3" key="3">
    <citation type="submission" date="2009-07" db="EMBL/GenBank/DDBJ databases">
        <title>The Roseobacter - microalgae symbiosis: Adaptation to viral pressure, horizontal gene transfer, and ability to synthesize vitamine B12 under all conditions are revealed by the genome sequence.</title>
        <authorList>
            <person name="Liesegang H."/>
            <person name="Wagner-Doebler I."/>
        </authorList>
    </citation>
    <scope>NUCLEOTIDE SEQUENCE</scope>
    <source>
        <strain evidence="3">DFL 12</strain>
        <plasmid evidence="3">pDSHI01</plasmid>
        <plasmid evidence="4">pDSHI03</plasmid>
    </source>
</reference>
<dbReference type="InterPro" id="IPR036388">
    <property type="entry name" value="WH-like_DNA-bd_sf"/>
</dbReference>
<evidence type="ECO:0000313" key="2">
    <source>
        <dbReference type="EMBL" id="ABV95132.1"/>
    </source>
</evidence>
<dbReference type="SUPFAM" id="SSF46689">
    <property type="entry name" value="Homeodomain-like"/>
    <property type="match status" value="1"/>
</dbReference>
<sequence>MGKAHPVELRERAVRLVEQGNTHTEAARRLCVSIKFVNDMVRLKRETGSLAPKPQGNPGRGKLTSVKGWVESRITAQPDLTIDELTAELAAKHGVKVHRSSVGRLLLRLGLSHKKRPASP</sequence>
<geneLocation type="plasmid" evidence="3 5">
    <name>pDSHI01</name>
</geneLocation>
<evidence type="ECO:0000313" key="1">
    <source>
        <dbReference type="EMBL" id="ABV93983.1"/>
    </source>
</evidence>
<dbReference type="EMBL" id="CP000830">
    <property type="protein sequence ID" value="ABV93983.1"/>
    <property type="molecule type" value="Genomic_DNA"/>
</dbReference>
<dbReference type="Gene3D" id="1.10.10.10">
    <property type="entry name" value="Winged helix-like DNA-binding domain superfamily/Winged helix DNA-binding domain"/>
    <property type="match status" value="1"/>
</dbReference>
<keyword evidence="5" id="KW-1185">Reference proteome</keyword>
<reference evidence="2" key="1">
    <citation type="submission" date="2007-09" db="EMBL/GenBank/DDBJ databases">
        <title>Complete sequence of chromosome of Dinoroseobacter shibae DFL 12.</title>
        <authorList>
            <consortium name="US DOE Joint Genome Institute"/>
            <person name="Copeland A."/>
            <person name="Lucas S."/>
            <person name="Lapidus A."/>
            <person name="Barry K."/>
            <person name="Glavina del Rio T."/>
            <person name="Dalin E."/>
            <person name="Tice H."/>
            <person name="Pitluck S."/>
            <person name="Thompson L.S."/>
            <person name="Brettin T."/>
            <person name="Bruce D."/>
            <person name="Detter J.C."/>
            <person name="Han C."/>
            <person name="Tapia R."/>
            <person name="Schmutz J."/>
            <person name="Larimer F."/>
            <person name="Land M."/>
            <person name="Hauser L."/>
            <person name="Kyrpides N."/>
            <person name="Kim E."/>
            <person name="Richardson P."/>
        </authorList>
    </citation>
    <scope>NUCLEOTIDE SEQUENCE</scope>
    <source>
        <strain evidence="2">DFL 12</strain>
        <plasmid evidence="3">pDSHI01</plasmid>
        <plasmid evidence="4">pDSHI03</plasmid>
    </source>
</reference>
<dbReference type="InterPro" id="IPR009057">
    <property type="entry name" value="Homeodomain-like_sf"/>
</dbReference>
<proteinExistence type="predicted"/>
<gene>
    <name evidence="2" type="primary">orfA</name>
    <name evidence="1" type="ordered locus">Dshi_2247</name>
    <name evidence="2" type="ordered locus">Dshi_3399</name>
    <name evidence="3" type="ordered locus">Dshi_3761</name>
    <name evidence="4" type="ordered locus">Dshi_4037</name>
</gene>
<evidence type="ECO:0000313" key="4">
    <source>
        <dbReference type="EMBL" id="ABV95764.1"/>
    </source>
</evidence>
<dbReference type="KEGG" id="dsh:Dshi_2247"/>
<reference evidence="5" key="4">
    <citation type="journal article" date="2010" name="ISME J.">
        <title>The complete genome sequence of the algal symbiont Dinoroseobacter shibae: a hitchhiker's guide to life in the sea.</title>
        <authorList>
            <person name="Wagner-Dobler I."/>
            <person name="Ballhausen B."/>
            <person name="Berger M."/>
            <person name="Brinkhoff T."/>
            <person name="Buchholz I."/>
            <person name="Bunk B."/>
            <person name="Cypionka H."/>
            <person name="Daniel R."/>
            <person name="Drepper T."/>
            <person name="Gerdts G."/>
            <person name="Hahnke S."/>
            <person name="Han C."/>
            <person name="Jahn D."/>
            <person name="Kalhoefer D."/>
            <person name="Kiss H."/>
            <person name="Klenk H.P."/>
            <person name="Kyrpides N."/>
            <person name="Liebl W."/>
            <person name="Liesegang H."/>
            <person name="Meincke L."/>
            <person name="Pati A."/>
            <person name="Petersen J."/>
            <person name="Piekarski T."/>
            <person name="Pommerenke C."/>
            <person name="Pradella S."/>
            <person name="Pukall R."/>
            <person name="Rabus R."/>
            <person name="Stackebrandt E."/>
            <person name="Thole S."/>
            <person name="Thompson L."/>
            <person name="Tielen P."/>
            <person name="Tomasch J."/>
            <person name="von Jan M."/>
            <person name="Wanphrut N."/>
            <person name="Wichels A."/>
            <person name="Zech H."/>
            <person name="Simon M."/>
        </authorList>
    </citation>
    <scope>NUCLEOTIDE SEQUENCE [LARGE SCALE GENOMIC DNA]</scope>
    <source>
        <strain evidence="5">DSM 16493 / NCIMB 14021 / DFL 12</strain>
        <plasmid evidence="5">Plasmid pDSHI01</plasmid>
    </source>
</reference>
<reference evidence="2" key="2">
    <citation type="submission" date="2009-06" db="EMBL/GenBank/DDBJ databases">
        <title>The complete genome sequence of the algal symbiont Dinoroseobacter shibae - a hitchhiker`s guide to life in the sea.</title>
        <authorList>
            <person name="Wagner-Doebler I."/>
            <person name="Ballhausen B."/>
            <person name="Baumgart M."/>
            <person name="Brinkhoff T."/>
            <person name="Buchholz I."/>
            <person name="Bunk B."/>
            <person name="Cypionka H."/>
            <person name="Daniel R."/>
            <person name="Drepper T."/>
            <person name="Gerdts G."/>
            <person name="Hahnke S."/>
            <person name="Han C."/>
            <person name="Jahn D."/>
            <person name="Kalhoefer D."/>
            <person name="Kiss H."/>
            <person name="Klenk H.-P."/>
            <person name="Kyrpides N."/>
            <person name="Liebl W."/>
            <person name="Liesegang H."/>
            <person name="Meincke L."/>
            <person name="Pati A."/>
            <person name="Petersen Jr."/>
            <person name="Piekarski T."/>
            <person name="Pommerenke C."/>
            <person name="Pradella S."/>
            <person name="Pukall R."/>
            <person name="Rabus R."/>
            <person name="Stackebrandt E."/>
            <person name="Thole S."/>
            <person name="Thompson L."/>
            <person name="Tielen P."/>
            <person name="Tomasch J."/>
            <person name="von Jan M."/>
            <person name="Wanphrut N."/>
            <person name="Wichels A."/>
            <person name="Zech H."/>
            <person name="Simon M."/>
        </authorList>
    </citation>
    <scope>NUCLEOTIDE SEQUENCE</scope>
    <source>
        <strain evidence="2">DFL 12</strain>
    </source>
</reference>
<dbReference type="Proteomes" id="UP000006833">
    <property type="component" value="Chromosome"/>
</dbReference>
<dbReference type="AlphaFoldDB" id="A8LNN8"/>
<geneLocation type="plasmid" evidence="4 5">
    <name>pDSHI03</name>
</geneLocation>
<dbReference type="EMBL" id="CP000830">
    <property type="protein sequence ID" value="ABV95132.1"/>
    <property type="molecule type" value="Genomic_DNA"/>
</dbReference>
<dbReference type="EMBL" id="CP000833">
    <property type="protein sequence ID" value="ABV95764.1"/>
    <property type="molecule type" value="Genomic_DNA"/>
</dbReference>
<dbReference type="EMBL" id="CP000831">
    <property type="protein sequence ID" value="ABV95491.1"/>
    <property type="molecule type" value="Genomic_DNA"/>
</dbReference>
<dbReference type="KEGG" id="dsh:Dshi_4037"/>
<evidence type="ECO:0000313" key="5">
    <source>
        <dbReference type="Proteomes" id="UP000006833"/>
    </source>
</evidence>
<organism evidence="2 5">
    <name type="scientific">Dinoroseobacter shibae (strain DSM 16493 / NCIMB 14021 / DFL 12)</name>
    <dbReference type="NCBI Taxonomy" id="398580"/>
    <lineage>
        <taxon>Bacteria</taxon>
        <taxon>Pseudomonadati</taxon>
        <taxon>Pseudomonadota</taxon>
        <taxon>Alphaproteobacteria</taxon>
        <taxon>Rhodobacterales</taxon>
        <taxon>Roseobacteraceae</taxon>
        <taxon>Dinoroseobacter</taxon>
    </lineage>
</organism>
<accession>A8LNN8</accession>